<dbReference type="Proteomes" id="UP000028999">
    <property type="component" value="Unassembled WGS sequence"/>
</dbReference>
<dbReference type="PaxDb" id="3708-A0A078G957"/>
<proteinExistence type="predicted"/>
<reference evidence="1 2" key="1">
    <citation type="journal article" date="2014" name="Science">
        <title>Plant genetics. Early allopolyploid evolution in the post-Neolithic Brassica napus oilseed genome.</title>
        <authorList>
            <person name="Chalhoub B."/>
            <person name="Denoeud F."/>
            <person name="Liu S."/>
            <person name="Parkin I.A."/>
            <person name="Tang H."/>
            <person name="Wang X."/>
            <person name="Chiquet J."/>
            <person name="Belcram H."/>
            <person name="Tong C."/>
            <person name="Samans B."/>
            <person name="Correa M."/>
            <person name="Da Silva C."/>
            <person name="Just J."/>
            <person name="Falentin C."/>
            <person name="Koh C.S."/>
            <person name="Le Clainche I."/>
            <person name="Bernard M."/>
            <person name="Bento P."/>
            <person name="Noel B."/>
            <person name="Labadie K."/>
            <person name="Alberti A."/>
            <person name="Charles M."/>
            <person name="Arnaud D."/>
            <person name="Guo H."/>
            <person name="Daviaud C."/>
            <person name="Alamery S."/>
            <person name="Jabbari K."/>
            <person name="Zhao M."/>
            <person name="Edger P.P."/>
            <person name="Chelaifa H."/>
            <person name="Tack D."/>
            <person name="Lassalle G."/>
            <person name="Mestiri I."/>
            <person name="Schnel N."/>
            <person name="Le Paslier M.C."/>
            <person name="Fan G."/>
            <person name="Renault V."/>
            <person name="Bayer P.E."/>
            <person name="Golicz A.A."/>
            <person name="Manoli S."/>
            <person name="Lee T.H."/>
            <person name="Thi V.H."/>
            <person name="Chalabi S."/>
            <person name="Hu Q."/>
            <person name="Fan C."/>
            <person name="Tollenaere R."/>
            <person name="Lu Y."/>
            <person name="Battail C."/>
            <person name="Shen J."/>
            <person name="Sidebottom C.H."/>
            <person name="Wang X."/>
            <person name="Canaguier A."/>
            <person name="Chauveau A."/>
            <person name="Berard A."/>
            <person name="Deniot G."/>
            <person name="Guan M."/>
            <person name="Liu Z."/>
            <person name="Sun F."/>
            <person name="Lim Y.P."/>
            <person name="Lyons E."/>
            <person name="Town C.D."/>
            <person name="Bancroft I."/>
            <person name="Wang X."/>
            <person name="Meng J."/>
            <person name="Ma J."/>
            <person name="Pires J.C."/>
            <person name="King G.J."/>
            <person name="Brunel D."/>
            <person name="Delourme R."/>
            <person name="Renard M."/>
            <person name="Aury J.M."/>
            <person name="Adams K.L."/>
            <person name="Batley J."/>
            <person name="Snowdon R.J."/>
            <person name="Tost J."/>
            <person name="Edwards D."/>
            <person name="Zhou Y."/>
            <person name="Hua W."/>
            <person name="Sharpe A.G."/>
            <person name="Paterson A.H."/>
            <person name="Guan C."/>
            <person name="Wincker P."/>
        </authorList>
    </citation>
    <scope>NUCLEOTIDE SEQUENCE [LARGE SCALE GENOMIC DNA]</scope>
    <source>
        <strain evidence="2">cv. Darmor-bzh</strain>
    </source>
</reference>
<keyword evidence="2" id="KW-1185">Reference proteome</keyword>
<dbReference type="Gramene" id="CDY21273">
    <property type="protein sequence ID" value="CDY21273"/>
    <property type="gene ID" value="GSBRNA2T00015598001"/>
</dbReference>
<name>A0A078G957_BRANA</name>
<gene>
    <name evidence="1" type="primary">BnaC03g29570D</name>
    <name evidence="1" type="ORF">GSBRNA2T00015598001</name>
</gene>
<evidence type="ECO:0000313" key="1">
    <source>
        <dbReference type="EMBL" id="CDY21273.1"/>
    </source>
</evidence>
<sequence length="28" mass="3129">MSVGSNIWANIRLDLFIGPDHVLGFKDI</sequence>
<organism evidence="1 2">
    <name type="scientific">Brassica napus</name>
    <name type="common">Rape</name>
    <dbReference type="NCBI Taxonomy" id="3708"/>
    <lineage>
        <taxon>Eukaryota</taxon>
        <taxon>Viridiplantae</taxon>
        <taxon>Streptophyta</taxon>
        <taxon>Embryophyta</taxon>
        <taxon>Tracheophyta</taxon>
        <taxon>Spermatophyta</taxon>
        <taxon>Magnoliopsida</taxon>
        <taxon>eudicotyledons</taxon>
        <taxon>Gunneridae</taxon>
        <taxon>Pentapetalae</taxon>
        <taxon>rosids</taxon>
        <taxon>malvids</taxon>
        <taxon>Brassicales</taxon>
        <taxon>Brassicaceae</taxon>
        <taxon>Brassiceae</taxon>
        <taxon>Brassica</taxon>
    </lineage>
</organism>
<evidence type="ECO:0000313" key="2">
    <source>
        <dbReference type="Proteomes" id="UP000028999"/>
    </source>
</evidence>
<dbReference type="AlphaFoldDB" id="A0A078G957"/>
<accession>A0A078G957</accession>
<dbReference type="EMBL" id="LK032119">
    <property type="protein sequence ID" value="CDY21273.1"/>
    <property type="molecule type" value="Genomic_DNA"/>
</dbReference>
<protein>
    <submittedName>
        <fullName evidence="1">BnaC03g29570D protein</fullName>
    </submittedName>
</protein>